<protein>
    <recommendedName>
        <fullName evidence="5">GPI anchored protein</fullName>
    </recommendedName>
</protein>
<feature type="chain" id="PRO_5047442923" description="GPI anchored protein" evidence="2">
    <location>
        <begin position="19"/>
        <end position="233"/>
    </location>
</feature>
<feature type="region of interest" description="Disordered" evidence="1">
    <location>
        <begin position="186"/>
        <end position="211"/>
    </location>
</feature>
<sequence length="233" mass="22409">MFSKATLLALATASTAFAQSATITIEASHGGAGNGLTNTTITIPLNARISNPALQTVSTLYLTGSEGVDLASISCTPYTYNNGTGPAAFTSTQPSRLSTNTVQVGSLLCTASDSSSTTSSSTSGVTSTTSASGSLTPPTMANGTLVTVSSPVTPSTASVFVTTMTGPSGTSQSTVTSTAVLAATTAPGGTSSAGGAGSTTSSATPSLSSDNAGSKVLAGNGLIVAGLGLMAML</sequence>
<accession>A0ABR0EL56</accession>
<evidence type="ECO:0000256" key="1">
    <source>
        <dbReference type="SAM" id="MobiDB-lite"/>
    </source>
</evidence>
<feature type="region of interest" description="Disordered" evidence="1">
    <location>
        <begin position="111"/>
        <end position="138"/>
    </location>
</feature>
<reference evidence="3 4" key="1">
    <citation type="journal article" date="2023" name="G3 (Bethesda)">
        <title>A chromosome-level genome assembly of Zasmidium syzygii isolated from banana leaves.</title>
        <authorList>
            <person name="van Westerhoven A.C."/>
            <person name="Mehrabi R."/>
            <person name="Talebi R."/>
            <person name="Steentjes M.B.F."/>
            <person name="Corcolon B."/>
            <person name="Chong P.A."/>
            <person name="Kema G.H.J."/>
            <person name="Seidl M.F."/>
        </authorList>
    </citation>
    <scope>NUCLEOTIDE SEQUENCE [LARGE SCALE GENOMIC DNA]</scope>
    <source>
        <strain evidence="3 4">P124</strain>
    </source>
</reference>
<evidence type="ECO:0000313" key="3">
    <source>
        <dbReference type="EMBL" id="KAK4502324.1"/>
    </source>
</evidence>
<evidence type="ECO:0000256" key="2">
    <source>
        <dbReference type="SAM" id="SignalP"/>
    </source>
</evidence>
<feature type="compositionally biased region" description="Low complexity" evidence="1">
    <location>
        <begin position="198"/>
        <end position="209"/>
    </location>
</feature>
<organism evidence="3 4">
    <name type="scientific">Zasmidium cellare</name>
    <name type="common">Wine cellar mold</name>
    <name type="synonym">Racodium cellare</name>
    <dbReference type="NCBI Taxonomy" id="395010"/>
    <lineage>
        <taxon>Eukaryota</taxon>
        <taxon>Fungi</taxon>
        <taxon>Dikarya</taxon>
        <taxon>Ascomycota</taxon>
        <taxon>Pezizomycotina</taxon>
        <taxon>Dothideomycetes</taxon>
        <taxon>Dothideomycetidae</taxon>
        <taxon>Mycosphaerellales</taxon>
        <taxon>Mycosphaerellaceae</taxon>
        <taxon>Zasmidium</taxon>
    </lineage>
</organism>
<feature type="signal peptide" evidence="2">
    <location>
        <begin position="1"/>
        <end position="18"/>
    </location>
</feature>
<gene>
    <name evidence="3" type="ORF">PRZ48_005749</name>
</gene>
<evidence type="ECO:0000313" key="4">
    <source>
        <dbReference type="Proteomes" id="UP001305779"/>
    </source>
</evidence>
<feature type="compositionally biased region" description="Low complexity" evidence="1">
    <location>
        <begin position="111"/>
        <end position="136"/>
    </location>
</feature>
<evidence type="ECO:0008006" key="5">
    <source>
        <dbReference type="Google" id="ProtNLM"/>
    </source>
</evidence>
<dbReference type="Proteomes" id="UP001305779">
    <property type="component" value="Unassembled WGS sequence"/>
</dbReference>
<dbReference type="EMBL" id="JAXOVC010000004">
    <property type="protein sequence ID" value="KAK4502324.1"/>
    <property type="molecule type" value="Genomic_DNA"/>
</dbReference>
<keyword evidence="4" id="KW-1185">Reference proteome</keyword>
<name>A0ABR0EL56_ZASCE</name>
<keyword evidence="2" id="KW-0732">Signal</keyword>
<comment type="caution">
    <text evidence="3">The sequence shown here is derived from an EMBL/GenBank/DDBJ whole genome shotgun (WGS) entry which is preliminary data.</text>
</comment>
<proteinExistence type="predicted"/>